<accession>A0A8H3D0E6</accession>
<feature type="chain" id="PRO_5034929751" description="Yeast cell wall synthesis Kre9/Knh1-like N-terminal domain-containing protein" evidence="3">
    <location>
        <begin position="19"/>
        <end position="266"/>
    </location>
</feature>
<dbReference type="Proteomes" id="UP000663843">
    <property type="component" value="Unassembled WGS sequence"/>
</dbReference>
<proteinExistence type="predicted"/>
<dbReference type="EMBL" id="CAJMWT010005135">
    <property type="protein sequence ID" value="CAE6502078.1"/>
    <property type="molecule type" value="Genomic_DNA"/>
</dbReference>
<dbReference type="Pfam" id="PF10342">
    <property type="entry name" value="Kre9_KNH"/>
    <property type="match status" value="1"/>
</dbReference>
<dbReference type="PANTHER" id="PTHR40633">
    <property type="entry name" value="MATRIX PROTEIN, PUTATIVE (AFU_ORTHOLOGUE AFUA_8G05410)-RELATED"/>
    <property type="match status" value="1"/>
</dbReference>
<protein>
    <recommendedName>
        <fullName evidence="4">Yeast cell wall synthesis Kre9/Knh1-like N-terminal domain-containing protein</fullName>
    </recommendedName>
</protein>
<sequence>MLAVGIVLAAGAIVGVVGAPNPTEPSAASVFNVGKDCTMKWDVDATGTWKAMNVQLMTGDNFNMIHITTVGQNIDATDATKNTYTYTCPDVTPNSAIYFYQFSDASDPKNLLWTTRWTLAGADGQTTPPTESTQPTGEKIPWGKGALVDPSTAVPPPAYLSTNQGNSTASSVVASSGSVSTAVLITTQSPTSAPAAATSPVVTSVMAQTSASTTARAAAASSRSTTSAPSSSANATSAQTTANGAETTVVSGFAMIGAFVAALGLF</sequence>
<evidence type="ECO:0000313" key="5">
    <source>
        <dbReference type="EMBL" id="CAE6502078.1"/>
    </source>
</evidence>
<keyword evidence="1 3" id="KW-0732">Signal</keyword>
<reference evidence="5" key="1">
    <citation type="submission" date="2021-01" db="EMBL/GenBank/DDBJ databases">
        <authorList>
            <person name="Kaushik A."/>
        </authorList>
    </citation>
    <scope>NUCLEOTIDE SEQUENCE</scope>
    <source>
        <strain evidence="5">AG2-2IIIB</strain>
    </source>
</reference>
<evidence type="ECO:0000259" key="4">
    <source>
        <dbReference type="Pfam" id="PF10342"/>
    </source>
</evidence>
<name>A0A8H3D0E6_9AGAM</name>
<feature type="region of interest" description="Disordered" evidence="2">
    <location>
        <begin position="122"/>
        <end position="171"/>
    </location>
</feature>
<feature type="compositionally biased region" description="Low complexity" evidence="2">
    <location>
        <begin position="124"/>
        <end position="138"/>
    </location>
</feature>
<evidence type="ECO:0000256" key="2">
    <source>
        <dbReference type="SAM" id="MobiDB-lite"/>
    </source>
</evidence>
<feature type="domain" description="Yeast cell wall synthesis Kre9/Knh1-like N-terminal" evidence="4">
    <location>
        <begin position="25"/>
        <end position="118"/>
    </location>
</feature>
<evidence type="ECO:0000256" key="1">
    <source>
        <dbReference type="ARBA" id="ARBA00022729"/>
    </source>
</evidence>
<dbReference type="AlphaFoldDB" id="A0A8H3D0E6"/>
<feature type="signal peptide" evidence="3">
    <location>
        <begin position="1"/>
        <end position="18"/>
    </location>
</feature>
<evidence type="ECO:0000256" key="3">
    <source>
        <dbReference type="SAM" id="SignalP"/>
    </source>
</evidence>
<dbReference type="InterPro" id="IPR018466">
    <property type="entry name" value="Kre9/Knh1-like_N"/>
</dbReference>
<evidence type="ECO:0000313" key="6">
    <source>
        <dbReference type="Proteomes" id="UP000663843"/>
    </source>
</evidence>
<feature type="region of interest" description="Disordered" evidence="2">
    <location>
        <begin position="216"/>
        <end position="242"/>
    </location>
</feature>
<organism evidence="5 6">
    <name type="scientific">Rhizoctonia solani</name>
    <dbReference type="NCBI Taxonomy" id="456999"/>
    <lineage>
        <taxon>Eukaryota</taxon>
        <taxon>Fungi</taxon>
        <taxon>Dikarya</taxon>
        <taxon>Basidiomycota</taxon>
        <taxon>Agaricomycotina</taxon>
        <taxon>Agaricomycetes</taxon>
        <taxon>Cantharellales</taxon>
        <taxon>Ceratobasidiaceae</taxon>
        <taxon>Rhizoctonia</taxon>
    </lineage>
</organism>
<dbReference type="InterPro" id="IPR052982">
    <property type="entry name" value="SRP1/TIP1-like"/>
</dbReference>
<dbReference type="PANTHER" id="PTHR40633:SF1">
    <property type="entry name" value="GPI ANCHORED SERINE-THREONINE RICH PROTEIN (AFU_ORTHOLOGUE AFUA_1G03630)"/>
    <property type="match status" value="1"/>
</dbReference>
<comment type="caution">
    <text evidence="5">The sequence shown here is derived from an EMBL/GenBank/DDBJ whole genome shotgun (WGS) entry which is preliminary data.</text>
</comment>
<gene>
    <name evidence="5" type="ORF">RDB_LOCUS140758</name>
</gene>